<dbReference type="Proteomes" id="UP000018747">
    <property type="component" value="Unassembled WGS sequence"/>
</dbReference>
<keyword evidence="2" id="KW-1185">Reference proteome</keyword>
<name>V6HZ91_9LEPT</name>
<accession>V6HZ91</accession>
<proteinExistence type="predicted"/>
<dbReference type="EMBL" id="AHMT02000034">
    <property type="protein sequence ID" value="EQA62347.1"/>
    <property type="molecule type" value="Genomic_DNA"/>
</dbReference>
<organism evidence="1 2">
    <name type="scientific">Leptospira alexanderi serovar Manhao 3 str. L 60</name>
    <dbReference type="NCBI Taxonomy" id="1049759"/>
    <lineage>
        <taxon>Bacteria</taxon>
        <taxon>Pseudomonadati</taxon>
        <taxon>Spirochaetota</taxon>
        <taxon>Spirochaetia</taxon>
        <taxon>Leptospirales</taxon>
        <taxon>Leptospiraceae</taxon>
        <taxon>Leptospira</taxon>
    </lineage>
</organism>
<protein>
    <submittedName>
        <fullName evidence="1">Uncharacterized protein</fullName>
    </submittedName>
</protein>
<reference evidence="1" key="1">
    <citation type="submission" date="2013-05" db="EMBL/GenBank/DDBJ databases">
        <authorList>
            <person name="Harkins D.M."/>
            <person name="Durkin A.S."/>
            <person name="Brinkac L.M."/>
            <person name="Haft D.H."/>
            <person name="Selengut J.D."/>
            <person name="Sanka R."/>
            <person name="DePew J."/>
            <person name="Purushe J."/>
            <person name="Hartskeerl R.A."/>
            <person name="Ahmed A."/>
            <person name="van der Linden H."/>
            <person name="Goris M.G.A."/>
            <person name="Vinetz J.M."/>
            <person name="Sutton G.G."/>
            <person name="Nierman W.C."/>
            <person name="Fouts D.E."/>
        </authorList>
    </citation>
    <scope>NUCLEOTIDE SEQUENCE [LARGE SCALE GENOMIC DNA]</scope>
    <source>
        <strain evidence="1">L 60</strain>
    </source>
</reference>
<evidence type="ECO:0000313" key="1">
    <source>
        <dbReference type="EMBL" id="EQA62347.1"/>
    </source>
</evidence>
<sequence length="67" mass="7945">MRNQTKKSSQLENSHDTTKHIFVIENVKHVYSSSYGNKVNFRLRLQFDPTLKYELRSVPFPRYGSLL</sequence>
<comment type="caution">
    <text evidence="1">The sequence shown here is derived from an EMBL/GenBank/DDBJ whole genome shotgun (WGS) entry which is preliminary data.</text>
</comment>
<evidence type="ECO:0000313" key="2">
    <source>
        <dbReference type="Proteomes" id="UP000018747"/>
    </source>
</evidence>
<gene>
    <name evidence="1" type="ORF">LEP1GSC062_3508</name>
</gene>
<dbReference type="AlphaFoldDB" id="V6HZ91"/>